<evidence type="ECO:0000256" key="1">
    <source>
        <dbReference type="SAM" id="MobiDB-lite"/>
    </source>
</evidence>
<dbReference type="EMBL" id="SGPK01000405">
    <property type="protein sequence ID" value="THH03844.1"/>
    <property type="molecule type" value="Genomic_DNA"/>
</dbReference>
<evidence type="ECO:0000313" key="2">
    <source>
        <dbReference type="EMBL" id="THH03844.1"/>
    </source>
</evidence>
<accession>A0A4S4KYA1</accession>
<protein>
    <recommendedName>
        <fullName evidence="4">THO1-MOS11 C-terminal domain-containing protein</fullName>
    </recommendedName>
</protein>
<organism evidence="2 3">
    <name type="scientific">Phellinidium pouzarii</name>
    <dbReference type="NCBI Taxonomy" id="167371"/>
    <lineage>
        <taxon>Eukaryota</taxon>
        <taxon>Fungi</taxon>
        <taxon>Dikarya</taxon>
        <taxon>Basidiomycota</taxon>
        <taxon>Agaricomycotina</taxon>
        <taxon>Agaricomycetes</taxon>
        <taxon>Hymenochaetales</taxon>
        <taxon>Hymenochaetaceae</taxon>
        <taxon>Phellinidium</taxon>
    </lineage>
</organism>
<keyword evidence="3" id="KW-1185">Reference proteome</keyword>
<dbReference type="OrthoDB" id="445357at2759"/>
<feature type="compositionally biased region" description="Basic and acidic residues" evidence="1">
    <location>
        <begin position="134"/>
        <end position="150"/>
    </location>
</feature>
<feature type="compositionally biased region" description="Low complexity" evidence="1">
    <location>
        <begin position="113"/>
        <end position="132"/>
    </location>
</feature>
<dbReference type="AlphaFoldDB" id="A0A4S4KYA1"/>
<feature type="compositionally biased region" description="Low complexity" evidence="1">
    <location>
        <begin position="161"/>
        <end position="205"/>
    </location>
</feature>
<evidence type="ECO:0000313" key="3">
    <source>
        <dbReference type="Proteomes" id="UP000308199"/>
    </source>
</evidence>
<reference evidence="2 3" key="1">
    <citation type="submission" date="2019-02" db="EMBL/GenBank/DDBJ databases">
        <title>Genome sequencing of the rare red list fungi Phellinidium pouzarii.</title>
        <authorList>
            <person name="Buettner E."/>
            <person name="Kellner H."/>
        </authorList>
    </citation>
    <scope>NUCLEOTIDE SEQUENCE [LARGE SCALE GENOMIC DNA]</scope>
    <source>
        <strain evidence="2 3">DSM 108285</strain>
    </source>
</reference>
<feature type="compositionally biased region" description="Polar residues" evidence="1">
    <location>
        <begin position="299"/>
        <end position="311"/>
    </location>
</feature>
<sequence length="340" mass="35659">MSDTDQTARGIGSPSDNIVLHLPLRVLLSPYNLILFRWTQNCTLLLEIPFREKEKIDLIGRRALKVVDLKDILTRANVSIPAKANKPDLIAKISSSPAALSVFNELQGGGAKASGASTPRPAPPATVASPAAKVELELEKPSVEQEEGKDFLSPPEPFDWSASSETTSATGTKPASKSAATTTKPTSSTAAPTTPASNSATTAAAQVSGTDNTVVSIDEDEEAAKRRARAARFGISVVSPPSTPRNKSAAGAKGANGAKKAEATANGANGKKTPIKAGPVIDDVEKMNSRAARFGIALKTNTAKTPVTGQKRSAPAEDVDEEELERRRKRLERFGTGTKA</sequence>
<comment type="caution">
    <text evidence="2">The sequence shown here is derived from an EMBL/GenBank/DDBJ whole genome shotgun (WGS) entry which is preliminary data.</text>
</comment>
<feature type="region of interest" description="Disordered" evidence="1">
    <location>
        <begin position="109"/>
        <end position="281"/>
    </location>
</feature>
<gene>
    <name evidence="2" type="ORF">EW145_g5964</name>
</gene>
<name>A0A4S4KYA1_9AGAM</name>
<evidence type="ECO:0008006" key="4">
    <source>
        <dbReference type="Google" id="ProtNLM"/>
    </source>
</evidence>
<feature type="compositionally biased region" description="Low complexity" evidence="1">
    <location>
        <begin position="246"/>
        <end position="272"/>
    </location>
</feature>
<proteinExistence type="predicted"/>
<feature type="region of interest" description="Disordered" evidence="1">
    <location>
        <begin position="297"/>
        <end position="340"/>
    </location>
</feature>
<dbReference type="Proteomes" id="UP000308199">
    <property type="component" value="Unassembled WGS sequence"/>
</dbReference>